<dbReference type="InterPro" id="IPR036855">
    <property type="entry name" value="Znf_CCCH_sf"/>
</dbReference>
<dbReference type="Pfam" id="PF00642">
    <property type="entry name" value="zf-CCCH"/>
    <property type="match status" value="1"/>
</dbReference>
<feature type="domain" description="C3H1-type" evidence="6">
    <location>
        <begin position="104"/>
        <end position="132"/>
    </location>
</feature>
<reference evidence="7 8" key="1">
    <citation type="submission" date="2012-05" db="EMBL/GenBank/DDBJ databases">
        <title>Recombination and specialization in a pathogen metapopulation.</title>
        <authorList>
            <person name="Gardiner A."/>
            <person name="Kemen E."/>
            <person name="Schultz-Larsen T."/>
            <person name="MacLean D."/>
            <person name="Van Oosterhout C."/>
            <person name="Jones J.D.G."/>
        </authorList>
    </citation>
    <scope>NUCLEOTIDE SEQUENCE [LARGE SCALE GENOMIC DNA]</scope>
    <source>
        <strain evidence="7 8">Ac Nc2</strain>
    </source>
</reference>
<dbReference type="InterPro" id="IPR000571">
    <property type="entry name" value="Znf_CCCH"/>
</dbReference>
<dbReference type="GO" id="GO:0003729">
    <property type="term" value="F:mRNA binding"/>
    <property type="evidence" value="ECO:0007669"/>
    <property type="project" value="TreeGrafter"/>
</dbReference>
<protein>
    <recommendedName>
        <fullName evidence="6">C3H1-type domain-containing protein</fullName>
    </recommendedName>
</protein>
<dbReference type="CDD" id="cd05402">
    <property type="entry name" value="NT_PAP_TUTase"/>
    <property type="match status" value="1"/>
</dbReference>
<dbReference type="OrthoDB" id="273917at2759"/>
<evidence type="ECO:0000256" key="1">
    <source>
        <dbReference type="ARBA" id="ARBA00022723"/>
    </source>
</evidence>
<evidence type="ECO:0000313" key="8">
    <source>
        <dbReference type="Proteomes" id="UP000053237"/>
    </source>
</evidence>
<dbReference type="SUPFAM" id="SSF90229">
    <property type="entry name" value="CCCH zinc finger"/>
    <property type="match status" value="1"/>
</dbReference>
<keyword evidence="3 4" id="KW-0862">Zinc</keyword>
<accession>A0A024G5V0</accession>
<dbReference type="SUPFAM" id="SSF81631">
    <property type="entry name" value="PAP/OAS1 substrate-binding domain"/>
    <property type="match status" value="1"/>
</dbReference>
<dbReference type="GO" id="GO:0031499">
    <property type="term" value="C:TRAMP complex"/>
    <property type="evidence" value="ECO:0007669"/>
    <property type="project" value="TreeGrafter"/>
</dbReference>
<dbReference type="InterPro" id="IPR054708">
    <property type="entry name" value="MTPAP-like_central"/>
</dbReference>
<keyword evidence="2 4" id="KW-0863">Zinc-finger</keyword>
<feature type="region of interest" description="Disordered" evidence="5">
    <location>
        <begin position="239"/>
        <end position="287"/>
    </location>
</feature>
<keyword evidence="1 4" id="KW-0479">Metal-binding</keyword>
<dbReference type="PANTHER" id="PTHR23092:SF15">
    <property type="entry name" value="INACTIVE NON-CANONICAL POLY(A) RNA POLYMERASE PROTEIN TRF4-2-RELATED"/>
    <property type="match status" value="1"/>
</dbReference>
<dbReference type="AlphaFoldDB" id="A0A024G5V0"/>
<feature type="zinc finger region" description="C3H1-type" evidence="4">
    <location>
        <begin position="104"/>
        <end position="132"/>
    </location>
</feature>
<dbReference type="GO" id="GO:0031123">
    <property type="term" value="P:RNA 3'-end processing"/>
    <property type="evidence" value="ECO:0007669"/>
    <property type="project" value="TreeGrafter"/>
</dbReference>
<evidence type="ECO:0000256" key="5">
    <source>
        <dbReference type="SAM" id="MobiDB-lite"/>
    </source>
</evidence>
<evidence type="ECO:0000259" key="6">
    <source>
        <dbReference type="PROSITE" id="PS50103"/>
    </source>
</evidence>
<keyword evidence="8" id="KW-1185">Reference proteome</keyword>
<dbReference type="InParanoid" id="A0A024G5V0"/>
<dbReference type="GO" id="GO:0043634">
    <property type="term" value="P:polyadenylation-dependent ncRNA catabolic process"/>
    <property type="evidence" value="ECO:0007669"/>
    <property type="project" value="TreeGrafter"/>
</dbReference>
<proteinExistence type="predicted"/>
<name>A0A024G5V0_9STRA</name>
<dbReference type="STRING" id="65357.A0A024G5V0"/>
<feature type="compositionally biased region" description="Polar residues" evidence="5">
    <location>
        <begin position="239"/>
        <end position="261"/>
    </location>
</feature>
<dbReference type="SUPFAM" id="SSF81301">
    <property type="entry name" value="Nucleotidyltransferase"/>
    <property type="match status" value="1"/>
</dbReference>
<sequence>MTQNGEVAIETMGPLENTLNMYYPHDKIEWNLYPSCSDAVSLAPLSCSGRENMSYQHPAAYHAVSEQYPWTFGSPQIMSPQYPAYKYRRRRNSMHKPADRIKERNGKSLCIRYITKGTCIYGNKCKFFHDKNGSNTSKQSTSFHENYEKRHRSMSAEGSSGSARYVRRTDGKPKSQPLLYNMYRDAYHKLLILLIRIMYSDWDTFPSLENSMTNTIKSRRNNSGASKLFFRDAVLKQQAKTSSEDSSNQKEGNFVTSSSTGKTKKLDPEFRSRRDRNQDNQSVVVDLDSPPYCDESYEAMPTLYTTPNEEFSSGQFEYTNVYPNALDSNEQTSRFSELSREMEAFVERLDAEVFYLEHHQRQAIASLQKVVQELWHDALIEIYGSTYTRLALSTSDIDCVLVSPSCEHNSPSCVLQEIANRIALQPDLYRLELLTNAKIPVLKVVYQVKSQTGQMRSILLDLTCAHSPGHSGLSARDLVFSYQTQMPALRPLVLVLKRHLKALGLNCAFTGGLSSYALVLLVVRFLQACGDYHQRIEEPFFPPGRWNEQDDTCPEKSPVDSSSLYVFTRESSSSLWKADIGALLLLFLETYTTFDFRRFGISVEHGGYVLSLCDRAKLTVLCFMSREFYLLGIDHACMDPGSVIKPMISDPMQPGRMIGSCFRLHEVLRAWSDLYQHLCSHGELSQMLPAV</sequence>
<dbReference type="InterPro" id="IPR045862">
    <property type="entry name" value="Trf4-like"/>
</dbReference>
<dbReference type="Gene3D" id="3.30.460.10">
    <property type="entry name" value="Beta Polymerase, domain 2"/>
    <property type="match status" value="1"/>
</dbReference>
<feature type="compositionally biased region" description="Basic and acidic residues" evidence="5">
    <location>
        <begin position="264"/>
        <end position="278"/>
    </location>
</feature>
<dbReference type="GO" id="GO:1990817">
    <property type="term" value="F:poly(A) RNA polymerase activity"/>
    <property type="evidence" value="ECO:0007669"/>
    <property type="project" value="InterPro"/>
</dbReference>
<dbReference type="EMBL" id="CAIX01000031">
    <property type="protein sequence ID" value="CCI42245.1"/>
    <property type="molecule type" value="Genomic_DNA"/>
</dbReference>
<gene>
    <name evidence="7" type="ORF">BN9_030290</name>
</gene>
<evidence type="ECO:0000256" key="2">
    <source>
        <dbReference type="ARBA" id="ARBA00022771"/>
    </source>
</evidence>
<evidence type="ECO:0000256" key="4">
    <source>
        <dbReference type="PROSITE-ProRule" id="PRU00723"/>
    </source>
</evidence>
<dbReference type="GO" id="GO:0008270">
    <property type="term" value="F:zinc ion binding"/>
    <property type="evidence" value="ECO:0007669"/>
    <property type="project" value="UniProtKB-KW"/>
</dbReference>
<evidence type="ECO:0000256" key="3">
    <source>
        <dbReference type="ARBA" id="ARBA00022833"/>
    </source>
</evidence>
<organism evidence="7 8">
    <name type="scientific">Albugo candida</name>
    <dbReference type="NCBI Taxonomy" id="65357"/>
    <lineage>
        <taxon>Eukaryota</taxon>
        <taxon>Sar</taxon>
        <taxon>Stramenopiles</taxon>
        <taxon>Oomycota</taxon>
        <taxon>Peronosporomycetes</taxon>
        <taxon>Albuginales</taxon>
        <taxon>Albuginaceae</taxon>
        <taxon>Albugo</taxon>
    </lineage>
</organism>
<dbReference type="PROSITE" id="PS50103">
    <property type="entry name" value="ZF_C3H1"/>
    <property type="match status" value="1"/>
</dbReference>
<comment type="caution">
    <text evidence="7">The sequence shown here is derived from an EMBL/GenBank/DDBJ whole genome shotgun (WGS) entry which is preliminary data.</text>
</comment>
<feature type="region of interest" description="Disordered" evidence="5">
    <location>
        <begin position="151"/>
        <end position="170"/>
    </location>
</feature>
<dbReference type="Pfam" id="PF22600">
    <property type="entry name" value="MTPAP-like_central"/>
    <property type="match status" value="1"/>
</dbReference>
<dbReference type="InterPro" id="IPR043519">
    <property type="entry name" value="NT_sf"/>
</dbReference>
<dbReference type="Gene3D" id="1.10.1410.10">
    <property type="match status" value="1"/>
</dbReference>
<evidence type="ECO:0000313" key="7">
    <source>
        <dbReference type="EMBL" id="CCI42245.1"/>
    </source>
</evidence>
<dbReference type="GO" id="GO:0005730">
    <property type="term" value="C:nucleolus"/>
    <property type="evidence" value="ECO:0007669"/>
    <property type="project" value="TreeGrafter"/>
</dbReference>
<dbReference type="PANTHER" id="PTHR23092">
    <property type="entry name" value="POLY(A) RNA POLYMERASE"/>
    <property type="match status" value="1"/>
</dbReference>
<dbReference type="Proteomes" id="UP000053237">
    <property type="component" value="Unassembled WGS sequence"/>
</dbReference>